<dbReference type="InterPro" id="IPR032857">
    <property type="entry name" value="ALKBH4"/>
</dbReference>
<dbReference type="PROSITE" id="PS51471">
    <property type="entry name" value="FE2OG_OXY"/>
    <property type="match status" value="1"/>
</dbReference>
<gene>
    <name evidence="2" type="ORF">HNP48_006347</name>
</gene>
<proteinExistence type="predicted"/>
<dbReference type="InterPro" id="IPR005123">
    <property type="entry name" value="Oxoglu/Fe-dep_dioxygenase_dom"/>
</dbReference>
<organism evidence="2 3">
    <name type="scientific">Acidovorax soli</name>
    <dbReference type="NCBI Taxonomy" id="592050"/>
    <lineage>
        <taxon>Bacteria</taxon>
        <taxon>Pseudomonadati</taxon>
        <taxon>Pseudomonadota</taxon>
        <taxon>Betaproteobacteria</taxon>
        <taxon>Burkholderiales</taxon>
        <taxon>Comamonadaceae</taxon>
        <taxon>Acidovorax</taxon>
    </lineage>
</organism>
<keyword evidence="2" id="KW-0223">Dioxygenase</keyword>
<feature type="domain" description="Fe2OG dioxygenase" evidence="1">
    <location>
        <begin position="98"/>
        <end position="192"/>
    </location>
</feature>
<dbReference type="Gene3D" id="2.60.120.590">
    <property type="entry name" value="Alpha-ketoglutarate-dependent dioxygenase AlkB-like"/>
    <property type="match status" value="1"/>
</dbReference>
<evidence type="ECO:0000313" key="2">
    <source>
        <dbReference type="EMBL" id="MBB6563623.1"/>
    </source>
</evidence>
<dbReference type="GO" id="GO:0032451">
    <property type="term" value="F:demethylase activity"/>
    <property type="evidence" value="ECO:0007669"/>
    <property type="project" value="TreeGrafter"/>
</dbReference>
<keyword evidence="3" id="KW-1185">Reference proteome</keyword>
<dbReference type="GO" id="GO:0070988">
    <property type="term" value="P:demethylation"/>
    <property type="evidence" value="ECO:0007669"/>
    <property type="project" value="InterPro"/>
</dbReference>
<dbReference type="InterPro" id="IPR027450">
    <property type="entry name" value="AlkB-like"/>
</dbReference>
<dbReference type="SUPFAM" id="SSF51197">
    <property type="entry name" value="Clavaminate synthase-like"/>
    <property type="match status" value="1"/>
</dbReference>
<comment type="caution">
    <text evidence="2">The sequence shown here is derived from an EMBL/GenBank/DDBJ whole genome shotgun (WGS) entry which is preliminary data.</text>
</comment>
<reference evidence="2 3" key="1">
    <citation type="submission" date="2020-08" db="EMBL/GenBank/DDBJ databases">
        <title>Functional genomics of gut bacteria from endangered species of beetles.</title>
        <authorList>
            <person name="Carlos-Shanley C."/>
        </authorList>
    </citation>
    <scope>NUCLEOTIDE SEQUENCE [LARGE SCALE GENOMIC DNA]</scope>
    <source>
        <strain evidence="2 3">S00198</strain>
    </source>
</reference>
<sequence length="192" mass="21778">MDQSTLFGDAPVLASIPGLVYQPEFLGRAEEAALIPILQSLPLRAARYKEYLARRRVAGFGGSFDFDTNQLLPGKPLDERLAPLRERVAAWQGMQPEQLAHALVSEYAPGTPLGWHRDVPDFEHIIGVSLGGPATLRFRPWPYRPELQREVVALEVEPRSIYVLQGDARWKWQHCVEPTPALRWSVTFRDLR</sequence>
<dbReference type="Pfam" id="PF13532">
    <property type="entry name" value="2OG-FeII_Oxy_2"/>
    <property type="match status" value="1"/>
</dbReference>
<dbReference type="Proteomes" id="UP000575083">
    <property type="component" value="Unassembled WGS sequence"/>
</dbReference>
<dbReference type="AlphaFoldDB" id="A0A7X0UCZ2"/>
<keyword evidence="2" id="KW-0560">Oxidoreductase</keyword>
<accession>A0A7X0UCZ2</accession>
<evidence type="ECO:0000313" key="3">
    <source>
        <dbReference type="Proteomes" id="UP000575083"/>
    </source>
</evidence>
<dbReference type="InterPro" id="IPR037151">
    <property type="entry name" value="AlkB-like_sf"/>
</dbReference>
<dbReference type="PANTHER" id="PTHR12463">
    <property type="entry name" value="OXYGENASE-RELATED"/>
    <property type="match status" value="1"/>
</dbReference>
<dbReference type="PANTHER" id="PTHR12463:SF1">
    <property type="entry name" value="2-OXOGLUTARATE AND FE-DEPENDENT OXYGENASE FAMILY PROTEIN"/>
    <property type="match status" value="1"/>
</dbReference>
<dbReference type="GO" id="GO:0051213">
    <property type="term" value="F:dioxygenase activity"/>
    <property type="evidence" value="ECO:0007669"/>
    <property type="project" value="UniProtKB-KW"/>
</dbReference>
<evidence type="ECO:0000259" key="1">
    <source>
        <dbReference type="PROSITE" id="PS51471"/>
    </source>
</evidence>
<dbReference type="EMBL" id="JACHLK010000021">
    <property type="protein sequence ID" value="MBB6563623.1"/>
    <property type="molecule type" value="Genomic_DNA"/>
</dbReference>
<dbReference type="RefSeq" id="WP_184864845.1">
    <property type="nucleotide sequence ID" value="NZ_JACHLK010000021.1"/>
</dbReference>
<name>A0A7X0UCZ2_9BURK</name>
<protein>
    <submittedName>
        <fullName evidence="2">Alkylated DNA repair dioxygenase AlkB</fullName>
    </submittedName>
</protein>